<dbReference type="KEGG" id="clup:CLUP02_00636"/>
<dbReference type="EMBL" id="CP019471">
    <property type="protein sequence ID" value="UQC73989.1"/>
    <property type="molecule type" value="Genomic_DNA"/>
</dbReference>
<dbReference type="RefSeq" id="XP_049135640.1">
    <property type="nucleotide sequence ID" value="XM_049279683.1"/>
</dbReference>
<dbReference type="AlphaFoldDB" id="A0A9Q8W8D6"/>
<organism evidence="1 2">
    <name type="scientific">Colletotrichum lupini</name>
    <dbReference type="NCBI Taxonomy" id="145971"/>
    <lineage>
        <taxon>Eukaryota</taxon>
        <taxon>Fungi</taxon>
        <taxon>Dikarya</taxon>
        <taxon>Ascomycota</taxon>
        <taxon>Pezizomycotina</taxon>
        <taxon>Sordariomycetes</taxon>
        <taxon>Hypocreomycetidae</taxon>
        <taxon>Glomerellales</taxon>
        <taxon>Glomerellaceae</taxon>
        <taxon>Colletotrichum</taxon>
        <taxon>Colletotrichum acutatum species complex</taxon>
    </lineage>
</organism>
<reference evidence="1" key="1">
    <citation type="journal article" date="2021" name="Mol. Plant Microbe Interact.">
        <title>Complete Genome Sequence of the Plant-Pathogenic Fungus Colletotrichum lupini.</title>
        <authorList>
            <person name="Baroncelli R."/>
            <person name="Pensec F."/>
            <person name="Da Lio D."/>
            <person name="Boufleur T."/>
            <person name="Vicente I."/>
            <person name="Sarrocco S."/>
            <person name="Picot A."/>
            <person name="Baraldi E."/>
            <person name="Sukno S."/>
            <person name="Thon M."/>
            <person name="Le Floch G."/>
        </authorList>
    </citation>
    <scope>NUCLEOTIDE SEQUENCE</scope>
    <source>
        <strain evidence="1">IMI 504893</strain>
    </source>
</reference>
<gene>
    <name evidence="1" type="ORF">CLUP02_00636</name>
</gene>
<evidence type="ECO:0000313" key="1">
    <source>
        <dbReference type="EMBL" id="UQC73989.1"/>
    </source>
</evidence>
<evidence type="ECO:0000313" key="2">
    <source>
        <dbReference type="Proteomes" id="UP000830671"/>
    </source>
</evidence>
<name>A0A9Q8W8D6_9PEZI</name>
<proteinExistence type="predicted"/>
<dbReference type="GeneID" id="73334693"/>
<dbReference type="Proteomes" id="UP000830671">
    <property type="component" value="Chromosome 1"/>
</dbReference>
<keyword evidence="2" id="KW-1185">Reference proteome</keyword>
<accession>A0A9Q8W8D6</accession>
<sequence length="454" mass="50902">MHMHPHRREYLHLISPYFHTCPSPKTPARWKSKLQSIYRNSQLAARFLKSKSQARCFPQSASGPISERTKNMLSHTKCHSTAKINQSLLPATPRYGYYHTRSRLSPAQASTDNDEHARISAANIGPGLGHGLNMTVHRPLATGPPRIHETKRQAEKMQMIPSTALQSHLLYNQSINLRAQHIDTSSLWSKSHLVQIIHPLYHVKMATTASLTQIWMIWACITLPKKKQGFPHAAILPRHVSGGTASYTSGATTAPVPQHVAPRMLLIFVLLKRRFRIMRTFVMSCQTGLFIGAELRFIHRKAKKIGNQFCISHEKMPVRHYLVENHADEVEADAIPRGRVCPQANHTQVVPCSCIMTAGKGLKSSSWPLLQMFHEVASGVCIMENVEIMCKRERAIIIVKCQVQCIEISARLSKARGSLPSSSVGGPLPQFVILSKENKVGAVLLQVQRDKKYT</sequence>
<protein>
    <submittedName>
        <fullName evidence="1">Uncharacterized protein</fullName>
    </submittedName>
</protein>